<feature type="domain" description="Nitroreductase" evidence="4">
    <location>
        <begin position="47"/>
        <end position="215"/>
    </location>
</feature>
<dbReference type="GO" id="GO:0016491">
    <property type="term" value="F:oxidoreductase activity"/>
    <property type="evidence" value="ECO:0007669"/>
    <property type="project" value="UniProtKB-KW"/>
</dbReference>
<dbReference type="Gene3D" id="3.40.109.10">
    <property type="entry name" value="NADH Oxidase"/>
    <property type="match status" value="1"/>
</dbReference>
<keyword evidence="6" id="KW-1185">Reference proteome</keyword>
<evidence type="ECO:0000256" key="1">
    <source>
        <dbReference type="ARBA" id="ARBA00022630"/>
    </source>
</evidence>
<evidence type="ECO:0000259" key="4">
    <source>
        <dbReference type="Pfam" id="PF00881"/>
    </source>
</evidence>
<dbReference type="InterPro" id="IPR000415">
    <property type="entry name" value="Nitroreductase-like"/>
</dbReference>
<evidence type="ECO:0000256" key="3">
    <source>
        <dbReference type="ARBA" id="ARBA00023002"/>
    </source>
</evidence>
<dbReference type="PANTHER" id="PTHR23026:SF90">
    <property type="entry name" value="IODOTYROSINE DEIODINASE 1"/>
    <property type="match status" value="1"/>
</dbReference>
<proteinExistence type="predicted"/>
<organism evidence="5 6">
    <name type="scientific">Deinococcus marmoris</name>
    <dbReference type="NCBI Taxonomy" id="249408"/>
    <lineage>
        <taxon>Bacteria</taxon>
        <taxon>Thermotogati</taxon>
        <taxon>Deinococcota</taxon>
        <taxon>Deinococci</taxon>
        <taxon>Deinococcales</taxon>
        <taxon>Deinococcaceae</taxon>
        <taxon>Deinococcus</taxon>
    </lineage>
</organism>
<dbReference type="EMBL" id="MSTI01000091">
    <property type="protein sequence ID" value="OLV17688.1"/>
    <property type="molecule type" value="Genomic_DNA"/>
</dbReference>
<evidence type="ECO:0000256" key="2">
    <source>
        <dbReference type="ARBA" id="ARBA00022643"/>
    </source>
</evidence>
<dbReference type="CDD" id="cd02144">
    <property type="entry name" value="iodotyrosine_dehalogenase"/>
    <property type="match status" value="1"/>
</dbReference>
<comment type="caution">
    <text evidence="5">The sequence shown here is derived from an EMBL/GenBank/DDBJ whole genome shotgun (WGS) entry which is preliminary data.</text>
</comment>
<dbReference type="PANTHER" id="PTHR23026">
    <property type="entry name" value="NADPH NITROREDUCTASE"/>
    <property type="match status" value="1"/>
</dbReference>
<keyword evidence="3" id="KW-0560">Oxidoreductase</keyword>
<dbReference type="InterPro" id="IPR050627">
    <property type="entry name" value="Nitroreductase/BluB"/>
</dbReference>
<dbReference type="SUPFAM" id="SSF55469">
    <property type="entry name" value="FMN-dependent nitroreductase-like"/>
    <property type="match status" value="1"/>
</dbReference>
<keyword evidence="1" id="KW-0285">Flavoprotein</keyword>
<keyword evidence="2" id="KW-0288">FMN</keyword>
<reference evidence="5 6" key="1">
    <citation type="submission" date="2017-01" db="EMBL/GenBank/DDBJ databases">
        <title>Genome Analysis of Deinococcus marmoris KOPRI26562.</title>
        <authorList>
            <person name="Kim J.H."/>
            <person name="Oh H.-M."/>
        </authorList>
    </citation>
    <scope>NUCLEOTIDE SEQUENCE [LARGE SCALE GENOMIC DNA]</scope>
    <source>
        <strain evidence="5 6">KOPRI26562</strain>
    </source>
</reference>
<protein>
    <submittedName>
        <fullName evidence="5">Nitroreductase family protein</fullName>
    </submittedName>
</protein>
<accession>A0A1U7NXP1</accession>
<evidence type="ECO:0000313" key="5">
    <source>
        <dbReference type="EMBL" id="OLV17688.1"/>
    </source>
</evidence>
<dbReference type="Proteomes" id="UP000186607">
    <property type="component" value="Unassembled WGS sequence"/>
</dbReference>
<sequence length="263" mass="29086">MIMSADAPTFAEVYPGHPEPQFRPLEFSRLPPQETLARAEAFYHEMQQRRTTRHFSRDAVPQAVIEWAVRTAGTAPSGAHRQPWRFVAVQDPALKARLREAVEAEEYKTYTGRMPEEWRAALAPLGTDYVKAHLTDAPWVIVVFREKYGLNTDGTRTKNYYTVESASIAVGLLIAALHHAGLVTLTHTPNPMGFLAELLCRPRNEEALMVLPVGYPAPDATVPELTRKPLEQIFQVDLGGTGVGGTDLDDTGLGSTGDQQIEP</sequence>
<dbReference type="Pfam" id="PF00881">
    <property type="entry name" value="Nitroreductase"/>
    <property type="match status" value="1"/>
</dbReference>
<dbReference type="STRING" id="249408.BOO71_0007906"/>
<evidence type="ECO:0000313" key="6">
    <source>
        <dbReference type="Proteomes" id="UP000186607"/>
    </source>
</evidence>
<gene>
    <name evidence="5" type="ORF">BOO71_0007906</name>
</gene>
<dbReference type="AlphaFoldDB" id="A0A1U7NXP1"/>
<dbReference type="InterPro" id="IPR029479">
    <property type="entry name" value="Nitroreductase"/>
</dbReference>
<name>A0A1U7NXP1_9DEIO</name>